<evidence type="ECO:0000313" key="3">
    <source>
        <dbReference type="Proteomes" id="UP000015106"/>
    </source>
</evidence>
<dbReference type="EnsemblPlants" id="TuG1812G0200000604.01.T01">
    <property type="protein sequence ID" value="TuG1812G0200000604.01.T01.cds425916"/>
    <property type="gene ID" value="TuG1812G0200000604.01"/>
</dbReference>
<sequence>MDLAGKVHHPMVLGLEITQSLGAEAVGDDAGAMPNVAGGGGDGRCRVQQQLLGVVRGRRRRRGHGHGAVEHRRVVGEVDREGDHLLPQAVGRELEEARLAEARGGVGAGLGEARVQARAGEVGSRYLREPDLAQEVLQLGVLDRGEGGAAGRLEEPVGEQRERGLGLRPRKHRAGGRRGRLEALDAVFQHGERGEVAPAAGEQLPGRGHPRRGGRRRGVPGRVGDHEVVLMRRGLD</sequence>
<evidence type="ECO:0000256" key="1">
    <source>
        <dbReference type="SAM" id="MobiDB-lite"/>
    </source>
</evidence>
<organism evidence="2 3">
    <name type="scientific">Triticum urartu</name>
    <name type="common">Red wild einkorn</name>
    <name type="synonym">Crithodium urartu</name>
    <dbReference type="NCBI Taxonomy" id="4572"/>
    <lineage>
        <taxon>Eukaryota</taxon>
        <taxon>Viridiplantae</taxon>
        <taxon>Streptophyta</taxon>
        <taxon>Embryophyta</taxon>
        <taxon>Tracheophyta</taxon>
        <taxon>Spermatophyta</taxon>
        <taxon>Magnoliopsida</taxon>
        <taxon>Liliopsida</taxon>
        <taxon>Poales</taxon>
        <taxon>Poaceae</taxon>
        <taxon>BOP clade</taxon>
        <taxon>Pooideae</taxon>
        <taxon>Triticodae</taxon>
        <taxon>Triticeae</taxon>
        <taxon>Triticinae</taxon>
        <taxon>Triticum</taxon>
    </lineage>
</organism>
<dbReference type="Gramene" id="TuG1812G0200000604.01.T01">
    <property type="protein sequence ID" value="TuG1812G0200000604.01.T01.cds425916"/>
    <property type="gene ID" value="TuG1812G0200000604.01"/>
</dbReference>
<feature type="region of interest" description="Disordered" evidence="1">
    <location>
        <begin position="193"/>
        <end position="225"/>
    </location>
</feature>
<dbReference type="Proteomes" id="UP000015106">
    <property type="component" value="Chromosome 2"/>
</dbReference>
<feature type="compositionally biased region" description="Basic and acidic residues" evidence="1">
    <location>
        <begin position="152"/>
        <end position="165"/>
    </location>
</feature>
<reference evidence="3" key="1">
    <citation type="journal article" date="2013" name="Nature">
        <title>Draft genome of the wheat A-genome progenitor Triticum urartu.</title>
        <authorList>
            <person name="Ling H.Q."/>
            <person name="Zhao S."/>
            <person name="Liu D."/>
            <person name="Wang J."/>
            <person name="Sun H."/>
            <person name="Zhang C."/>
            <person name="Fan H."/>
            <person name="Li D."/>
            <person name="Dong L."/>
            <person name="Tao Y."/>
            <person name="Gao C."/>
            <person name="Wu H."/>
            <person name="Li Y."/>
            <person name="Cui Y."/>
            <person name="Guo X."/>
            <person name="Zheng S."/>
            <person name="Wang B."/>
            <person name="Yu K."/>
            <person name="Liang Q."/>
            <person name="Yang W."/>
            <person name="Lou X."/>
            <person name="Chen J."/>
            <person name="Feng M."/>
            <person name="Jian J."/>
            <person name="Zhang X."/>
            <person name="Luo G."/>
            <person name="Jiang Y."/>
            <person name="Liu J."/>
            <person name="Wang Z."/>
            <person name="Sha Y."/>
            <person name="Zhang B."/>
            <person name="Wu H."/>
            <person name="Tang D."/>
            <person name="Shen Q."/>
            <person name="Xue P."/>
            <person name="Zou S."/>
            <person name="Wang X."/>
            <person name="Liu X."/>
            <person name="Wang F."/>
            <person name="Yang Y."/>
            <person name="An X."/>
            <person name="Dong Z."/>
            <person name="Zhang K."/>
            <person name="Zhang X."/>
            <person name="Luo M.C."/>
            <person name="Dvorak J."/>
            <person name="Tong Y."/>
            <person name="Wang J."/>
            <person name="Yang H."/>
            <person name="Li Z."/>
            <person name="Wang D."/>
            <person name="Zhang A."/>
            <person name="Wang J."/>
        </authorList>
    </citation>
    <scope>NUCLEOTIDE SEQUENCE</scope>
    <source>
        <strain evidence="3">cv. G1812</strain>
    </source>
</reference>
<reference evidence="2" key="3">
    <citation type="submission" date="2022-06" db="UniProtKB">
        <authorList>
            <consortium name="EnsemblPlants"/>
        </authorList>
    </citation>
    <scope>IDENTIFICATION</scope>
</reference>
<name>A0A8R7P9J9_TRIUA</name>
<reference evidence="2" key="2">
    <citation type="submission" date="2018-03" db="EMBL/GenBank/DDBJ databases">
        <title>The Triticum urartu genome reveals the dynamic nature of wheat genome evolution.</title>
        <authorList>
            <person name="Ling H."/>
            <person name="Ma B."/>
            <person name="Shi X."/>
            <person name="Liu H."/>
            <person name="Dong L."/>
            <person name="Sun H."/>
            <person name="Cao Y."/>
            <person name="Gao Q."/>
            <person name="Zheng S."/>
            <person name="Li Y."/>
            <person name="Yu Y."/>
            <person name="Du H."/>
            <person name="Qi M."/>
            <person name="Li Y."/>
            <person name="Yu H."/>
            <person name="Cui Y."/>
            <person name="Wang N."/>
            <person name="Chen C."/>
            <person name="Wu H."/>
            <person name="Zhao Y."/>
            <person name="Zhang J."/>
            <person name="Li Y."/>
            <person name="Zhou W."/>
            <person name="Zhang B."/>
            <person name="Hu W."/>
            <person name="Eijk M."/>
            <person name="Tang J."/>
            <person name="Witsenboer H."/>
            <person name="Zhao S."/>
            <person name="Li Z."/>
            <person name="Zhang A."/>
            <person name="Wang D."/>
            <person name="Liang C."/>
        </authorList>
    </citation>
    <scope>NUCLEOTIDE SEQUENCE [LARGE SCALE GENOMIC DNA]</scope>
    <source>
        <strain evidence="2">cv. G1812</strain>
    </source>
</reference>
<feature type="region of interest" description="Disordered" evidence="1">
    <location>
        <begin position="147"/>
        <end position="176"/>
    </location>
</feature>
<evidence type="ECO:0000313" key="2">
    <source>
        <dbReference type="EnsemblPlants" id="TuG1812G0200000604.01.T01.cds425916"/>
    </source>
</evidence>
<keyword evidence="3" id="KW-1185">Reference proteome</keyword>
<accession>A0A8R7P9J9</accession>
<protein>
    <submittedName>
        <fullName evidence="2">Uncharacterized protein</fullName>
    </submittedName>
</protein>
<feature type="compositionally biased region" description="Basic residues" evidence="1">
    <location>
        <begin position="208"/>
        <end position="219"/>
    </location>
</feature>
<proteinExistence type="predicted"/>
<dbReference type="AlphaFoldDB" id="A0A8R7P9J9"/>